<dbReference type="Pfam" id="PF00096">
    <property type="entry name" value="zf-C2H2"/>
    <property type="match status" value="2"/>
</dbReference>
<dbReference type="InterPro" id="IPR036236">
    <property type="entry name" value="Znf_C2H2_sf"/>
</dbReference>
<evidence type="ECO:0000256" key="7">
    <source>
        <dbReference type="PROSITE-ProRule" id="PRU00042"/>
    </source>
</evidence>
<evidence type="ECO:0000313" key="10">
    <source>
        <dbReference type="EMBL" id="CAH2320936.1"/>
    </source>
</evidence>
<dbReference type="Gene3D" id="3.30.160.60">
    <property type="entry name" value="Classic Zinc Finger"/>
    <property type="match status" value="3"/>
</dbReference>
<feature type="domain" description="C2H2-type" evidence="9">
    <location>
        <begin position="337"/>
        <end position="364"/>
    </location>
</feature>
<feature type="domain" description="C2H2-type" evidence="9">
    <location>
        <begin position="365"/>
        <end position="392"/>
    </location>
</feature>
<comment type="subcellular location">
    <subcellularLocation>
        <location evidence="1">Nucleus</location>
    </subcellularLocation>
</comment>
<dbReference type="SUPFAM" id="SSF57667">
    <property type="entry name" value="beta-beta-alpha zinc fingers"/>
    <property type="match status" value="1"/>
</dbReference>
<feature type="compositionally biased region" description="Polar residues" evidence="8">
    <location>
        <begin position="214"/>
        <end position="225"/>
    </location>
</feature>
<organism evidence="10 11">
    <name type="scientific">Pelobates cultripes</name>
    <name type="common">Western spadefoot toad</name>
    <dbReference type="NCBI Taxonomy" id="61616"/>
    <lineage>
        <taxon>Eukaryota</taxon>
        <taxon>Metazoa</taxon>
        <taxon>Chordata</taxon>
        <taxon>Craniata</taxon>
        <taxon>Vertebrata</taxon>
        <taxon>Euteleostomi</taxon>
        <taxon>Amphibia</taxon>
        <taxon>Batrachia</taxon>
        <taxon>Anura</taxon>
        <taxon>Pelobatoidea</taxon>
        <taxon>Pelobatidae</taxon>
        <taxon>Pelobates</taxon>
    </lineage>
</organism>
<keyword evidence="11" id="KW-1185">Reference proteome</keyword>
<evidence type="ECO:0000256" key="1">
    <source>
        <dbReference type="ARBA" id="ARBA00004123"/>
    </source>
</evidence>
<dbReference type="FunFam" id="3.30.160.60:FF:001311">
    <property type="entry name" value="Zinc finger protein 668"/>
    <property type="match status" value="1"/>
</dbReference>
<dbReference type="InterPro" id="IPR050717">
    <property type="entry name" value="C2H2-ZF_Transcription_Reg"/>
</dbReference>
<dbReference type="FunFam" id="3.30.160.60:FF:001498">
    <property type="entry name" value="Zinc finger protein 404"/>
    <property type="match status" value="1"/>
</dbReference>
<evidence type="ECO:0000256" key="8">
    <source>
        <dbReference type="SAM" id="MobiDB-lite"/>
    </source>
</evidence>
<dbReference type="GO" id="GO:0005634">
    <property type="term" value="C:nucleus"/>
    <property type="evidence" value="ECO:0007669"/>
    <property type="project" value="UniProtKB-SubCell"/>
</dbReference>
<reference evidence="10" key="1">
    <citation type="submission" date="2022-03" db="EMBL/GenBank/DDBJ databases">
        <authorList>
            <person name="Alioto T."/>
            <person name="Alioto T."/>
            <person name="Gomez Garrido J."/>
        </authorList>
    </citation>
    <scope>NUCLEOTIDE SEQUENCE</scope>
</reference>
<gene>
    <name evidence="10" type="ORF">PECUL_23A004214</name>
</gene>
<feature type="region of interest" description="Disordered" evidence="8">
    <location>
        <begin position="188"/>
        <end position="233"/>
    </location>
</feature>
<protein>
    <submittedName>
        <fullName evidence="10">Gastrula zinc finger -like</fullName>
    </submittedName>
</protein>
<feature type="region of interest" description="Disordered" evidence="8">
    <location>
        <begin position="84"/>
        <end position="103"/>
    </location>
</feature>
<dbReference type="PROSITE" id="PS50157">
    <property type="entry name" value="ZINC_FINGER_C2H2_2"/>
    <property type="match status" value="2"/>
</dbReference>
<evidence type="ECO:0000313" key="11">
    <source>
        <dbReference type="Proteomes" id="UP001295444"/>
    </source>
</evidence>
<dbReference type="Proteomes" id="UP001295444">
    <property type="component" value="Chromosome 11"/>
</dbReference>
<dbReference type="GO" id="GO:0000981">
    <property type="term" value="F:DNA-binding transcription factor activity, RNA polymerase II-specific"/>
    <property type="evidence" value="ECO:0007669"/>
    <property type="project" value="TreeGrafter"/>
</dbReference>
<evidence type="ECO:0000256" key="3">
    <source>
        <dbReference type="ARBA" id="ARBA00022737"/>
    </source>
</evidence>
<dbReference type="PANTHER" id="PTHR14196">
    <property type="entry name" value="ODD-SKIPPED - RELATED"/>
    <property type="match status" value="1"/>
</dbReference>
<dbReference type="InterPro" id="IPR013087">
    <property type="entry name" value="Znf_C2H2_type"/>
</dbReference>
<dbReference type="SMART" id="SM00355">
    <property type="entry name" value="ZnF_C2H2"/>
    <property type="match status" value="2"/>
</dbReference>
<feature type="compositionally biased region" description="Polar residues" evidence="8">
    <location>
        <begin position="194"/>
        <end position="207"/>
    </location>
</feature>
<name>A0AAD1T7I2_PELCU</name>
<dbReference type="EMBL" id="OW240922">
    <property type="protein sequence ID" value="CAH2320936.1"/>
    <property type="molecule type" value="Genomic_DNA"/>
</dbReference>
<evidence type="ECO:0000256" key="2">
    <source>
        <dbReference type="ARBA" id="ARBA00022723"/>
    </source>
</evidence>
<dbReference type="GO" id="GO:0000977">
    <property type="term" value="F:RNA polymerase II transcription regulatory region sequence-specific DNA binding"/>
    <property type="evidence" value="ECO:0007669"/>
    <property type="project" value="TreeGrafter"/>
</dbReference>
<evidence type="ECO:0000256" key="5">
    <source>
        <dbReference type="ARBA" id="ARBA00022833"/>
    </source>
</evidence>
<feature type="compositionally biased region" description="Basic and acidic residues" evidence="8">
    <location>
        <begin position="84"/>
        <end position="94"/>
    </location>
</feature>
<evidence type="ECO:0000256" key="4">
    <source>
        <dbReference type="ARBA" id="ARBA00022771"/>
    </source>
</evidence>
<keyword evidence="6" id="KW-0539">Nucleus</keyword>
<keyword evidence="4 7" id="KW-0863">Zinc-finger</keyword>
<dbReference type="AlphaFoldDB" id="A0AAD1T7I2"/>
<accession>A0AAD1T7I2</accession>
<dbReference type="GO" id="GO:0008270">
    <property type="term" value="F:zinc ion binding"/>
    <property type="evidence" value="ECO:0007669"/>
    <property type="project" value="UniProtKB-KW"/>
</dbReference>
<sequence>MMESHHPLISLVDGSINRNEISGLYTSVSSPDYVTKDNEITSDQKINCVAVSTPSSNSLSHEITESEEVYLRDINAPVDHIQTEDPSTHIKEESDSCEEGNLPDTDLYTPTEDAQIEYPFTLIKAESVSLEETNVAEADIYPINSAIQMDYTSKCETASNEKQILISNNIYTGTDHTEAEYLPNLIKEEPASREASTLTSSEVYTPTENKHLGYTSNNESTSHKQGNLRESDSYTPREYTQTEYLSTHVKEECASYHDGNLTILDLLIPTHHTETQNKGNSNCFDSTKVSCTNSELVKQKSVNKGNTLASTYYIGHECFKQKPYFMTCKRAQKDNIISCSKCGKCFAKMAHLRIHMRIHTGEKPFSCLECGKCFTDPSNHRQHQKIHTGEKPFSCSECEKCF</sequence>
<evidence type="ECO:0000259" key="9">
    <source>
        <dbReference type="PROSITE" id="PS50157"/>
    </source>
</evidence>
<proteinExistence type="predicted"/>
<dbReference type="PROSITE" id="PS00028">
    <property type="entry name" value="ZINC_FINGER_C2H2_1"/>
    <property type="match status" value="2"/>
</dbReference>
<keyword evidence="5" id="KW-0862">Zinc</keyword>
<keyword evidence="2" id="KW-0479">Metal-binding</keyword>
<keyword evidence="3" id="KW-0677">Repeat</keyword>
<dbReference type="PANTHER" id="PTHR14196:SF15">
    <property type="entry name" value="OOCYTE ZINC FINGER PROTEIN XLCOF7.1-LIKE"/>
    <property type="match status" value="1"/>
</dbReference>
<evidence type="ECO:0000256" key="6">
    <source>
        <dbReference type="ARBA" id="ARBA00023242"/>
    </source>
</evidence>
<feature type="non-terminal residue" evidence="10">
    <location>
        <position position="402"/>
    </location>
</feature>